<dbReference type="EMBL" id="KK852444">
    <property type="protein sequence ID" value="KDR23782.1"/>
    <property type="molecule type" value="Genomic_DNA"/>
</dbReference>
<dbReference type="InParanoid" id="A0A067RJ00"/>
<reference evidence="1 2" key="1">
    <citation type="journal article" date="2014" name="Nat. Commun.">
        <title>Molecular traces of alternative social organization in a termite genome.</title>
        <authorList>
            <person name="Terrapon N."/>
            <person name="Li C."/>
            <person name="Robertson H.M."/>
            <person name="Ji L."/>
            <person name="Meng X."/>
            <person name="Booth W."/>
            <person name="Chen Z."/>
            <person name="Childers C.P."/>
            <person name="Glastad K.M."/>
            <person name="Gokhale K."/>
            <person name="Gowin J."/>
            <person name="Gronenberg W."/>
            <person name="Hermansen R.A."/>
            <person name="Hu H."/>
            <person name="Hunt B.G."/>
            <person name="Huylmans A.K."/>
            <person name="Khalil S.M."/>
            <person name="Mitchell R.D."/>
            <person name="Munoz-Torres M.C."/>
            <person name="Mustard J.A."/>
            <person name="Pan H."/>
            <person name="Reese J.T."/>
            <person name="Scharf M.E."/>
            <person name="Sun F."/>
            <person name="Vogel H."/>
            <person name="Xiao J."/>
            <person name="Yang W."/>
            <person name="Yang Z."/>
            <person name="Yang Z."/>
            <person name="Zhou J."/>
            <person name="Zhu J."/>
            <person name="Brent C.S."/>
            <person name="Elsik C.G."/>
            <person name="Goodisman M.A."/>
            <person name="Liberles D.A."/>
            <person name="Roe R.M."/>
            <person name="Vargo E.L."/>
            <person name="Vilcinskas A."/>
            <person name="Wang J."/>
            <person name="Bornberg-Bauer E."/>
            <person name="Korb J."/>
            <person name="Zhang G."/>
            <person name="Liebig J."/>
        </authorList>
    </citation>
    <scope>NUCLEOTIDE SEQUENCE [LARGE SCALE GENOMIC DNA]</scope>
    <source>
        <tissue evidence="1">Whole organism</tissue>
    </source>
</reference>
<dbReference type="Proteomes" id="UP000027135">
    <property type="component" value="Unassembled WGS sequence"/>
</dbReference>
<sequence length="103" mass="11247">MKIRPKISTSSTPAPIVTHACLVGRYRSRSGACADLRSNFHYLQSSKKIFSIFVNVASADCLHYLPLGLCNAIKVVRVGIPLTVALRDDWTDVGLRGCRGPDC</sequence>
<dbReference type="AlphaFoldDB" id="A0A067RJ00"/>
<evidence type="ECO:0000313" key="2">
    <source>
        <dbReference type="Proteomes" id="UP000027135"/>
    </source>
</evidence>
<accession>A0A067RJ00</accession>
<name>A0A067RJ00_ZOONE</name>
<evidence type="ECO:0000313" key="1">
    <source>
        <dbReference type="EMBL" id="KDR23782.1"/>
    </source>
</evidence>
<organism evidence="1 2">
    <name type="scientific">Zootermopsis nevadensis</name>
    <name type="common">Dampwood termite</name>
    <dbReference type="NCBI Taxonomy" id="136037"/>
    <lineage>
        <taxon>Eukaryota</taxon>
        <taxon>Metazoa</taxon>
        <taxon>Ecdysozoa</taxon>
        <taxon>Arthropoda</taxon>
        <taxon>Hexapoda</taxon>
        <taxon>Insecta</taxon>
        <taxon>Pterygota</taxon>
        <taxon>Neoptera</taxon>
        <taxon>Polyneoptera</taxon>
        <taxon>Dictyoptera</taxon>
        <taxon>Blattodea</taxon>
        <taxon>Blattoidea</taxon>
        <taxon>Termitoidae</taxon>
        <taxon>Termopsidae</taxon>
        <taxon>Zootermopsis</taxon>
    </lineage>
</organism>
<gene>
    <name evidence="1" type="ORF">L798_11356</name>
</gene>
<proteinExistence type="predicted"/>
<protein>
    <submittedName>
        <fullName evidence="1">Uncharacterized protein</fullName>
    </submittedName>
</protein>
<keyword evidence="2" id="KW-1185">Reference proteome</keyword>